<evidence type="ECO:0000313" key="2">
    <source>
        <dbReference type="EMBL" id="RVT60700.1"/>
    </source>
</evidence>
<dbReference type="SUPFAM" id="SSF46785">
    <property type="entry name" value="Winged helix' DNA-binding domain"/>
    <property type="match status" value="1"/>
</dbReference>
<name>A0A3S2TT52_9BACI</name>
<protein>
    <submittedName>
        <fullName evidence="2">TrmB family transcriptional regulator</fullName>
    </submittedName>
</protein>
<comment type="caution">
    <text evidence="2">The sequence shown here is derived from an EMBL/GenBank/DDBJ whole genome shotgun (WGS) entry which is preliminary data.</text>
</comment>
<dbReference type="PANTHER" id="PTHR34293:SF1">
    <property type="entry name" value="HTH-TYPE TRANSCRIPTIONAL REGULATOR TRMBL2"/>
    <property type="match status" value="1"/>
</dbReference>
<dbReference type="PANTHER" id="PTHR34293">
    <property type="entry name" value="HTH-TYPE TRANSCRIPTIONAL REGULATOR TRMBL2"/>
    <property type="match status" value="1"/>
</dbReference>
<proteinExistence type="predicted"/>
<feature type="domain" description="Transcription regulator TrmB N-terminal" evidence="1">
    <location>
        <begin position="10"/>
        <end position="74"/>
    </location>
</feature>
<organism evidence="2 3">
    <name type="scientific">Niallia taxi</name>
    <dbReference type="NCBI Taxonomy" id="2499688"/>
    <lineage>
        <taxon>Bacteria</taxon>
        <taxon>Bacillati</taxon>
        <taxon>Bacillota</taxon>
        <taxon>Bacilli</taxon>
        <taxon>Bacillales</taxon>
        <taxon>Bacillaceae</taxon>
        <taxon>Niallia</taxon>
    </lineage>
</organism>
<dbReference type="Gene3D" id="1.10.10.10">
    <property type="entry name" value="Winged helix-like DNA-binding domain superfamily/Winged helix DNA-binding domain"/>
    <property type="match status" value="1"/>
</dbReference>
<gene>
    <name evidence="2" type="ORF">EM808_15745</name>
</gene>
<evidence type="ECO:0000259" key="1">
    <source>
        <dbReference type="Pfam" id="PF01978"/>
    </source>
</evidence>
<dbReference type="AlphaFoldDB" id="A0A3S2TT52"/>
<dbReference type="InterPro" id="IPR051797">
    <property type="entry name" value="TrmB-like"/>
</dbReference>
<evidence type="ECO:0000313" key="3">
    <source>
        <dbReference type="Proteomes" id="UP000288024"/>
    </source>
</evidence>
<dbReference type="CDD" id="cd09124">
    <property type="entry name" value="PLDc_like_TrmB_middle"/>
    <property type="match status" value="1"/>
</dbReference>
<sequence>MEQIIEQFERLGFSKNEAKVYMALLSEPALNGYEISKRSGVPRSMVYTVIAKLVSKEAIVELRTEPPTYTPISVKELILNQKRQTEETLSFLEKELQVIEKPVEINVIKHMEGRDKIVQAVQKLMNEANDEIWLSLWEEEMEDLRGTAEEQTRKGKRLYSMLFTNEETESFGKAFYHRNDTASIEKNRMEQRLTIVIQDNTEVLIAGFITGQIPQAIQTAEPMLVLLAKEYIRHDMMMKTVSEKIGDAALDSIWQGDDLLTYIVRNIKQ</sequence>
<keyword evidence="3" id="KW-1185">Reference proteome</keyword>
<dbReference type="Pfam" id="PF01978">
    <property type="entry name" value="TrmB"/>
    <property type="match status" value="1"/>
</dbReference>
<dbReference type="InterPro" id="IPR002831">
    <property type="entry name" value="Tscrpt_reg_TrmB_N"/>
</dbReference>
<dbReference type="InterPro" id="IPR036390">
    <property type="entry name" value="WH_DNA-bd_sf"/>
</dbReference>
<dbReference type="EMBL" id="RZTZ01000006">
    <property type="protein sequence ID" value="RVT60700.1"/>
    <property type="molecule type" value="Genomic_DNA"/>
</dbReference>
<reference evidence="2 3" key="1">
    <citation type="submission" date="2019-01" db="EMBL/GenBank/DDBJ databases">
        <title>Bacillus sp. M5HDSG1-1, whole genome shotgun sequence.</title>
        <authorList>
            <person name="Tuo L."/>
        </authorList>
    </citation>
    <scope>NUCLEOTIDE SEQUENCE [LARGE SCALE GENOMIC DNA]</scope>
    <source>
        <strain evidence="2 3">M5HDSG1-1</strain>
    </source>
</reference>
<dbReference type="Proteomes" id="UP000288024">
    <property type="component" value="Unassembled WGS sequence"/>
</dbReference>
<dbReference type="InterPro" id="IPR036388">
    <property type="entry name" value="WH-like_DNA-bd_sf"/>
</dbReference>
<dbReference type="RefSeq" id="WP_127739171.1">
    <property type="nucleotide sequence ID" value="NZ_JAMAVA010000001.1"/>
</dbReference>
<accession>A0A3S2TT52</accession>